<reference evidence="4" key="1">
    <citation type="submission" date="2016-10" db="EMBL/GenBank/DDBJ databases">
        <authorList>
            <person name="Varghese N."/>
            <person name="Submissions S."/>
        </authorList>
    </citation>
    <scope>NUCLEOTIDE SEQUENCE [LARGE SCALE GENOMIC DNA]</scope>
    <source>
        <strain evidence="4">M83</strain>
    </source>
</reference>
<evidence type="ECO:0000256" key="2">
    <source>
        <dbReference type="SAM" id="Phobius"/>
    </source>
</evidence>
<dbReference type="RefSeq" id="WP_027432126.1">
    <property type="nucleotide sequence ID" value="NZ_FNHZ01000007.1"/>
</dbReference>
<dbReference type="AlphaFoldDB" id="A0A1G9Z301"/>
<name>A0A1G9Z301_9FIRM</name>
<feature type="transmembrane region" description="Helical" evidence="2">
    <location>
        <begin position="28"/>
        <end position="48"/>
    </location>
</feature>
<organism evidence="3 4">
    <name type="scientific">Lachnospira pectinoschiza</name>
    <dbReference type="NCBI Taxonomy" id="28052"/>
    <lineage>
        <taxon>Bacteria</taxon>
        <taxon>Bacillati</taxon>
        <taxon>Bacillota</taxon>
        <taxon>Clostridia</taxon>
        <taxon>Lachnospirales</taxon>
        <taxon>Lachnospiraceae</taxon>
        <taxon>Lachnospira</taxon>
    </lineage>
</organism>
<sequence length="82" mass="9233">MVDSRNFKNLNSTNRSGKGSSSLKKNQWVPFVIIVILAVALIALNYLMMDILQWANDSAASQTEETTAALQMITNNFIFKFF</sequence>
<evidence type="ECO:0000313" key="4">
    <source>
        <dbReference type="Proteomes" id="UP000187651"/>
    </source>
</evidence>
<dbReference type="EMBL" id="FNHZ01000007">
    <property type="protein sequence ID" value="SDN15046.1"/>
    <property type="molecule type" value="Genomic_DNA"/>
</dbReference>
<accession>A0A1G9Z301</accession>
<dbReference type="Proteomes" id="UP000187651">
    <property type="component" value="Unassembled WGS sequence"/>
</dbReference>
<keyword evidence="4" id="KW-1185">Reference proteome</keyword>
<feature type="compositionally biased region" description="Polar residues" evidence="1">
    <location>
        <begin position="7"/>
        <end position="23"/>
    </location>
</feature>
<feature type="region of interest" description="Disordered" evidence="1">
    <location>
        <begin position="1"/>
        <end position="23"/>
    </location>
</feature>
<keyword evidence="2" id="KW-1133">Transmembrane helix</keyword>
<evidence type="ECO:0000313" key="3">
    <source>
        <dbReference type="EMBL" id="SDN15046.1"/>
    </source>
</evidence>
<keyword evidence="2" id="KW-0472">Membrane</keyword>
<protein>
    <submittedName>
        <fullName evidence="3">Uncharacterized protein</fullName>
    </submittedName>
</protein>
<evidence type="ECO:0000256" key="1">
    <source>
        <dbReference type="SAM" id="MobiDB-lite"/>
    </source>
</evidence>
<gene>
    <name evidence="3" type="ORF">SAMN05216544_1979</name>
</gene>
<proteinExistence type="predicted"/>
<keyword evidence="2" id="KW-0812">Transmembrane</keyword>